<evidence type="ECO:0000256" key="11">
    <source>
        <dbReference type="SAM" id="MobiDB-lite"/>
    </source>
</evidence>
<dbReference type="InterPro" id="IPR050092">
    <property type="entry name" value="RNase_H"/>
</dbReference>
<evidence type="ECO:0000256" key="4">
    <source>
        <dbReference type="ARBA" id="ARBA00011245"/>
    </source>
</evidence>
<keyword evidence="8" id="KW-0255">Endonuclease</keyword>
<dbReference type="EMBL" id="CP012673">
    <property type="protein sequence ID" value="AUX40037.1"/>
    <property type="molecule type" value="Genomic_DNA"/>
</dbReference>
<evidence type="ECO:0000313" key="13">
    <source>
        <dbReference type="EMBL" id="AUX40037.1"/>
    </source>
</evidence>
<name>A0A2L0EL71_SORCE</name>
<dbReference type="InterPro" id="IPR002156">
    <property type="entry name" value="RNaseH_domain"/>
</dbReference>
<evidence type="ECO:0000256" key="2">
    <source>
        <dbReference type="ARBA" id="ARBA00001946"/>
    </source>
</evidence>
<dbReference type="AlphaFoldDB" id="A0A2L0EL71"/>
<dbReference type="RefSeq" id="WP_104977906.1">
    <property type="nucleotide sequence ID" value="NZ_CP012673.1"/>
</dbReference>
<evidence type="ECO:0000256" key="7">
    <source>
        <dbReference type="ARBA" id="ARBA00022723"/>
    </source>
</evidence>
<reference evidence="13 14" key="1">
    <citation type="submission" date="2015-09" db="EMBL/GenBank/DDBJ databases">
        <title>Sorangium comparison.</title>
        <authorList>
            <person name="Zaburannyi N."/>
            <person name="Bunk B."/>
            <person name="Overmann J."/>
            <person name="Mueller R."/>
        </authorList>
    </citation>
    <scope>NUCLEOTIDE SEQUENCE [LARGE SCALE GENOMIC DNA]</scope>
    <source>
        <strain evidence="13 14">So ce26</strain>
    </source>
</reference>
<dbReference type="InterPro" id="IPR012337">
    <property type="entry name" value="RNaseH-like_sf"/>
</dbReference>
<protein>
    <recommendedName>
        <fullName evidence="5">ribonuclease H</fullName>
        <ecNumber evidence="5">3.1.26.4</ecNumber>
    </recommendedName>
</protein>
<evidence type="ECO:0000256" key="5">
    <source>
        <dbReference type="ARBA" id="ARBA00012180"/>
    </source>
</evidence>
<keyword evidence="10" id="KW-0460">Magnesium</keyword>
<gene>
    <name evidence="13" type="ORF">SOCE26_014320</name>
</gene>
<keyword evidence="9" id="KW-0378">Hydrolase</keyword>
<feature type="region of interest" description="Disordered" evidence="11">
    <location>
        <begin position="74"/>
        <end position="105"/>
    </location>
</feature>
<evidence type="ECO:0000313" key="14">
    <source>
        <dbReference type="Proteomes" id="UP000238348"/>
    </source>
</evidence>
<dbReference type="SUPFAM" id="SSF53098">
    <property type="entry name" value="Ribonuclease H-like"/>
    <property type="match status" value="1"/>
</dbReference>
<keyword evidence="7" id="KW-0479">Metal-binding</keyword>
<evidence type="ECO:0000256" key="8">
    <source>
        <dbReference type="ARBA" id="ARBA00022759"/>
    </source>
</evidence>
<dbReference type="GO" id="GO:0043137">
    <property type="term" value="P:DNA replication, removal of RNA primer"/>
    <property type="evidence" value="ECO:0007669"/>
    <property type="project" value="TreeGrafter"/>
</dbReference>
<dbReference type="GO" id="GO:0004523">
    <property type="term" value="F:RNA-DNA hybrid ribonuclease activity"/>
    <property type="evidence" value="ECO:0007669"/>
    <property type="project" value="UniProtKB-EC"/>
</dbReference>
<evidence type="ECO:0000259" key="12">
    <source>
        <dbReference type="PROSITE" id="PS50879"/>
    </source>
</evidence>
<dbReference type="PROSITE" id="PS50879">
    <property type="entry name" value="RNASE_H_1"/>
    <property type="match status" value="1"/>
</dbReference>
<dbReference type="OrthoDB" id="7845843at2"/>
<dbReference type="PANTHER" id="PTHR10642:SF26">
    <property type="entry name" value="RIBONUCLEASE H1"/>
    <property type="match status" value="1"/>
</dbReference>
<keyword evidence="6" id="KW-0540">Nuclease</keyword>
<dbReference type="CDD" id="cd09278">
    <property type="entry name" value="RNase_HI_prokaryote_like"/>
    <property type="match status" value="1"/>
</dbReference>
<proteinExistence type="inferred from homology"/>
<dbReference type="GO" id="GO:0003676">
    <property type="term" value="F:nucleic acid binding"/>
    <property type="evidence" value="ECO:0007669"/>
    <property type="project" value="InterPro"/>
</dbReference>
<dbReference type="GO" id="GO:0046872">
    <property type="term" value="F:metal ion binding"/>
    <property type="evidence" value="ECO:0007669"/>
    <property type="project" value="UniProtKB-KW"/>
</dbReference>
<dbReference type="PANTHER" id="PTHR10642">
    <property type="entry name" value="RIBONUCLEASE H1"/>
    <property type="match status" value="1"/>
</dbReference>
<dbReference type="InterPro" id="IPR036397">
    <property type="entry name" value="RNaseH_sf"/>
</dbReference>
<dbReference type="Proteomes" id="UP000238348">
    <property type="component" value="Chromosome"/>
</dbReference>
<organism evidence="13 14">
    <name type="scientific">Sorangium cellulosum</name>
    <name type="common">Polyangium cellulosum</name>
    <dbReference type="NCBI Taxonomy" id="56"/>
    <lineage>
        <taxon>Bacteria</taxon>
        <taxon>Pseudomonadati</taxon>
        <taxon>Myxococcota</taxon>
        <taxon>Polyangia</taxon>
        <taxon>Polyangiales</taxon>
        <taxon>Polyangiaceae</taxon>
        <taxon>Sorangium</taxon>
    </lineage>
</organism>
<evidence type="ECO:0000256" key="10">
    <source>
        <dbReference type="ARBA" id="ARBA00022842"/>
    </source>
</evidence>
<sequence length="259" mass="26957">MPWVRASLRGQTIYARTDAAGAFAVEDGGVEIRYKPHDGRKYKARAENLTVADPKVLPDDTCGPAETVAKARAGEAEGAGGAGAPAAAGPARAQRKAPARGAPAEAPVPEGAVVVYADGACSGNPGPAGLGVVILDGGGRVELSEYLGTGTNNIAELTAILRAVEEVEPGRPLVIHTDSQYSIGVLQKGWKAKANTELVAKVLVALKERRPRPQLVYVPGHAGVLLNERADALAREAVRERTKRRAVYPPTDPAKLAQG</sequence>
<feature type="domain" description="RNase H type-1" evidence="12">
    <location>
        <begin position="109"/>
        <end position="239"/>
    </location>
</feature>
<dbReference type="EC" id="3.1.26.4" evidence="5"/>
<dbReference type="Gene3D" id="3.30.420.10">
    <property type="entry name" value="Ribonuclease H-like superfamily/Ribonuclease H"/>
    <property type="match status" value="1"/>
</dbReference>
<comment type="catalytic activity">
    <reaction evidence="1">
        <text>Endonucleolytic cleavage to 5'-phosphomonoester.</text>
        <dbReference type="EC" id="3.1.26.4"/>
    </reaction>
</comment>
<comment type="subunit">
    <text evidence="4">Monomer.</text>
</comment>
<evidence type="ECO:0000256" key="6">
    <source>
        <dbReference type="ARBA" id="ARBA00022722"/>
    </source>
</evidence>
<evidence type="ECO:0000256" key="9">
    <source>
        <dbReference type="ARBA" id="ARBA00022801"/>
    </source>
</evidence>
<comment type="similarity">
    <text evidence="3">Belongs to the RNase H family.</text>
</comment>
<evidence type="ECO:0000256" key="3">
    <source>
        <dbReference type="ARBA" id="ARBA00005300"/>
    </source>
</evidence>
<dbReference type="Pfam" id="PF00075">
    <property type="entry name" value="RNase_H"/>
    <property type="match status" value="1"/>
</dbReference>
<evidence type="ECO:0000256" key="1">
    <source>
        <dbReference type="ARBA" id="ARBA00000077"/>
    </source>
</evidence>
<dbReference type="InterPro" id="IPR022892">
    <property type="entry name" value="RNaseHI"/>
</dbReference>
<accession>A0A2L0EL71</accession>
<comment type="cofactor">
    <cofactor evidence="2">
        <name>Mg(2+)</name>
        <dbReference type="ChEBI" id="CHEBI:18420"/>
    </cofactor>
</comment>